<dbReference type="NCBIfam" id="NF001813">
    <property type="entry name" value="PRK00549.1"/>
    <property type="match status" value="1"/>
</dbReference>
<dbReference type="Gene3D" id="3.40.980.10">
    <property type="entry name" value="MoaB/Mog-like domain"/>
    <property type="match status" value="1"/>
</dbReference>
<dbReference type="InterPro" id="IPR036425">
    <property type="entry name" value="MoaB/Mog-like_dom_sf"/>
</dbReference>
<dbReference type="Pfam" id="PF18146">
    <property type="entry name" value="CinA_KH"/>
    <property type="match status" value="1"/>
</dbReference>
<dbReference type="PANTHER" id="PTHR13939:SF0">
    <property type="entry name" value="NMN AMIDOHYDROLASE-LIKE PROTEIN YFAY"/>
    <property type="match status" value="1"/>
</dbReference>
<dbReference type="HAMAP" id="MF_00226_B">
    <property type="entry name" value="CinA_B"/>
    <property type="match status" value="1"/>
</dbReference>
<dbReference type="InterPro" id="IPR008136">
    <property type="entry name" value="CinA_C"/>
</dbReference>
<accession>A0A5M6CN63</accession>
<dbReference type="Pfam" id="PF02464">
    <property type="entry name" value="CinA"/>
    <property type="match status" value="1"/>
</dbReference>
<proteinExistence type="inferred from homology"/>
<dbReference type="NCBIfam" id="TIGR00199">
    <property type="entry name" value="PncC_domain"/>
    <property type="match status" value="1"/>
</dbReference>
<keyword evidence="4" id="KW-1185">Reference proteome</keyword>
<dbReference type="Pfam" id="PF00994">
    <property type="entry name" value="MoCF_biosynth"/>
    <property type="match status" value="1"/>
</dbReference>
<dbReference type="CDD" id="cd00885">
    <property type="entry name" value="cinA"/>
    <property type="match status" value="1"/>
</dbReference>
<dbReference type="PANTHER" id="PTHR13939">
    <property type="entry name" value="NICOTINAMIDE-NUCLEOTIDE AMIDOHYDROLASE PNCC"/>
    <property type="match status" value="1"/>
</dbReference>
<gene>
    <name evidence="3" type="ORF">F0919_02635</name>
</gene>
<organism evidence="3 4">
    <name type="scientific">Taibaiella lutea</name>
    <dbReference type="NCBI Taxonomy" id="2608001"/>
    <lineage>
        <taxon>Bacteria</taxon>
        <taxon>Pseudomonadati</taxon>
        <taxon>Bacteroidota</taxon>
        <taxon>Chitinophagia</taxon>
        <taxon>Chitinophagales</taxon>
        <taxon>Chitinophagaceae</taxon>
        <taxon>Taibaiella</taxon>
    </lineage>
</organism>
<dbReference type="EMBL" id="VWSH01000001">
    <property type="protein sequence ID" value="KAA5536584.1"/>
    <property type="molecule type" value="Genomic_DNA"/>
</dbReference>
<protein>
    <recommendedName>
        <fullName evidence="1">CinA-like protein</fullName>
    </recommendedName>
</protein>
<name>A0A5M6CN63_9BACT</name>
<dbReference type="InterPro" id="IPR001453">
    <property type="entry name" value="MoaB/Mog_dom"/>
</dbReference>
<reference evidence="3 4" key="1">
    <citation type="submission" date="2019-09" db="EMBL/GenBank/DDBJ databases">
        <title>Genome sequence and assembly of Taibaiella sp.</title>
        <authorList>
            <person name="Chhetri G."/>
        </authorList>
    </citation>
    <scope>NUCLEOTIDE SEQUENCE [LARGE SCALE GENOMIC DNA]</scope>
    <source>
        <strain evidence="3 4">KVB11</strain>
    </source>
</reference>
<evidence type="ECO:0000313" key="4">
    <source>
        <dbReference type="Proteomes" id="UP000323632"/>
    </source>
</evidence>
<dbReference type="Proteomes" id="UP000323632">
    <property type="component" value="Unassembled WGS sequence"/>
</dbReference>
<dbReference type="RefSeq" id="WP_150031161.1">
    <property type="nucleotide sequence ID" value="NZ_VWSH01000001.1"/>
</dbReference>
<dbReference type="PIRSF" id="PIRSF006728">
    <property type="entry name" value="CinA"/>
    <property type="match status" value="1"/>
</dbReference>
<dbReference type="NCBIfam" id="TIGR00200">
    <property type="entry name" value="cinA_nterm"/>
    <property type="match status" value="1"/>
</dbReference>
<dbReference type="SUPFAM" id="SSF142433">
    <property type="entry name" value="CinA-like"/>
    <property type="match status" value="1"/>
</dbReference>
<dbReference type="InterPro" id="IPR041424">
    <property type="entry name" value="CinA_KH"/>
</dbReference>
<dbReference type="InterPro" id="IPR050101">
    <property type="entry name" value="CinA"/>
</dbReference>
<dbReference type="AlphaFoldDB" id="A0A5M6CN63"/>
<evidence type="ECO:0000259" key="2">
    <source>
        <dbReference type="SMART" id="SM00852"/>
    </source>
</evidence>
<evidence type="ECO:0000256" key="1">
    <source>
        <dbReference type="HAMAP-Rule" id="MF_00226"/>
    </source>
</evidence>
<dbReference type="NCBIfam" id="TIGR00177">
    <property type="entry name" value="molyb_syn"/>
    <property type="match status" value="1"/>
</dbReference>
<dbReference type="InterPro" id="IPR036653">
    <property type="entry name" value="CinA-like_C"/>
</dbReference>
<evidence type="ECO:0000313" key="3">
    <source>
        <dbReference type="EMBL" id="KAA5536584.1"/>
    </source>
</evidence>
<comment type="caution">
    <text evidence="3">The sequence shown here is derived from an EMBL/GenBank/DDBJ whole genome shotgun (WGS) entry which is preliminary data.</text>
</comment>
<dbReference type="InterPro" id="IPR008135">
    <property type="entry name" value="Competence-induced_CinA"/>
</dbReference>
<dbReference type="Gene3D" id="3.30.70.2860">
    <property type="match status" value="1"/>
</dbReference>
<feature type="domain" description="MoaB/Mog" evidence="2">
    <location>
        <begin position="6"/>
        <end position="173"/>
    </location>
</feature>
<comment type="similarity">
    <text evidence="1">Belongs to the CinA family.</text>
</comment>
<dbReference type="SUPFAM" id="SSF53218">
    <property type="entry name" value="Molybdenum cofactor biosynthesis proteins"/>
    <property type="match status" value="1"/>
</dbReference>
<sequence length="417" mass="46106">MSYNSIIITIGDELLIGQTIDTNSAFIAQQLNKSGIQVKRRIAIGDDRNAISDALNESIPNADIVFLTGGLGPTADDITKPLLSEYFGGKLTVNETVLAHVKQIFSRRNRPFLERNLRQAEVPENCQVLFNRLGTAPGMWFEQDNCIIISLPGVPFEMQTIVEEEVMPRLSERFKGYYIYHKTLMTVGIGESFIAEKILDIENALPADIHLAYLPTPGFVKLRLTSEGSDKAKMEHEVEIRAQLIQQRLGDYIAATEDISLEEIVANALKEHRLTLSLAESCTGGYVANKITNLAGSSAYFKGSIVSYANEVKEDLLSVKHETLMTAGAVSEATVKQMAEKGREVLKSDIALSISGILGPGGATDEKPVGLVWMAICNKNITVTKEFHFFYDRLRNKELASNAALDMIRMFIAEHYA</sequence>
<dbReference type="SMART" id="SM00852">
    <property type="entry name" value="MoCF_biosynth"/>
    <property type="match status" value="1"/>
</dbReference>
<dbReference type="Gene3D" id="3.90.950.20">
    <property type="entry name" value="CinA-like"/>
    <property type="match status" value="1"/>
</dbReference>